<comment type="caution">
    <text evidence="2">The sequence shown here is derived from an EMBL/GenBank/DDBJ whole genome shotgun (WGS) entry which is preliminary data.</text>
</comment>
<dbReference type="Proteomes" id="UP000321491">
    <property type="component" value="Unassembled WGS sequence"/>
</dbReference>
<evidence type="ECO:0000256" key="1">
    <source>
        <dbReference type="SAM" id="Phobius"/>
    </source>
</evidence>
<evidence type="ECO:0000313" key="3">
    <source>
        <dbReference type="Proteomes" id="UP000321491"/>
    </source>
</evidence>
<feature type="transmembrane region" description="Helical" evidence="1">
    <location>
        <begin position="40"/>
        <end position="57"/>
    </location>
</feature>
<organism evidence="2 3">
    <name type="scientific">Cerasibacillus quisquiliarum</name>
    <dbReference type="NCBI Taxonomy" id="227865"/>
    <lineage>
        <taxon>Bacteria</taxon>
        <taxon>Bacillati</taxon>
        <taxon>Bacillota</taxon>
        <taxon>Bacilli</taxon>
        <taxon>Bacillales</taxon>
        <taxon>Bacillaceae</taxon>
        <taxon>Cerasibacillus</taxon>
    </lineage>
</organism>
<protein>
    <submittedName>
        <fullName evidence="2">Uncharacterized protein</fullName>
    </submittedName>
</protein>
<dbReference type="EMBL" id="BJXW01000011">
    <property type="protein sequence ID" value="GEN30905.1"/>
    <property type="molecule type" value="Genomic_DNA"/>
</dbReference>
<keyword evidence="1" id="KW-0472">Membrane</keyword>
<name>A0A511UWA6_9BACI</name>
<gene>
    <name evidence="2" type="ORF">CQU01_11430</name>
</gene>
<evidence type="ECO:0000313" key="2">
    <source>
        <dbReference type="EMBL" id="GEN30905.1"/>
    </source>
</evidence>
<accession>A0A511UWA6</accession>
<proteinExistence type="predicted"/>
<keyword evidence="1" id="KW-1133">Transmembrane helix</keyword>
<keyword evidence="1" id="KW-0812">Transmembrane</keyword>
<reference evidence="2 3" key="1">
    <citation type="submission" date="2019-07" db="EMBL/GenBank/DDBJ databases">
        <title>Whole genome shotgun sequence of Cerasibacillus quisquiliarum NBRC 102429.</title>
        <authorList>
            <person name="Hosoyama A."/>
            <person name="Uohara A."/>
            <person name="Ohji S."/>
            <person name="Ichikawa N."/>
        </authorList>
    </citation>
    <scope>NUCLEOTIDE SEQUENCE [LARGE SCALE GENOMIC DNA]</scope>
    <source>
        <strain evidence="2 3">NBRC 102429</strain>
    </source>
</reference>
<feature type="transmembrane region" description="Helical" evidence="1">
    <location>
        <begin position="64"/>
        <end position="85"/>
    </location>
</feature>
<keyword evidence="3" id="KW-1185">Reference proteome</keyword>
<sequence length="180" mass="21311">MKQSVFMNKYYHRHDESISLKEVESSYPDFYEFLLNTGDMRLVFFVTVSVILIFILYRKGLIRFLFTIPLCLLAVVMLVFGHIYVESSILEKKIEAWEDNQLGSYIAQLDAKKVKRKDIDTFSIKDKTVKFFHKDKLVTVEDISIADSPNNEMYVEFIYFNKEVKGKDIYKGYYNVVLYK</sequence>
<dbReference type="RefSeq" id="WP_146936627.1">
    <property type="nucleotide sequence ID" value="NZ_BJXW01000011.1"/>
</dbReference>
<dbReference type="AlphaFoldDB" id="A0A511UWA6"/>